<feature type="region of interest" description="Disordered" evidence="1">
    <location>
        <begin position="368"/>
        <end position="452"/>
    </location>
</feature>
<dbReference type="GeneID" id="37016217"/>
<dbReference type="RefSeq" id="XP_025346504.1">
    <property type="nucleotide sequence ID" value="XM_025494483.1"/>
</dbReference>
<accession>A0A316U3H4</accession>
<evidence type="ECO:0000313" key="2">
    <source>
        <dbReference type="EMBL" id="PWN19344.1"/>
    </source>
</evidence>
<dbReference type="EMBL" id="KZ819332">
    <property type="protein sequence ID" value="PWN19344.1"/>
    <property type="molecule type" value="Genomic_DNA"/>
</dbReference>
<feature type="region of interest" description="Disordered" evidence="1">
    <location>
        <begin position="302"/>
        <end position="349"/>
    </location>
</feature>
<keyword evidence="3" id="KW-1185">Reference proteome</keyword>
<organism evidence="2 3">
    <name type="scientific">Pseudomicrostroma glucosiphilum</name>
    <dbReference type="NCBI Taxonomy" id="1684307"/>
    <lineage>
        <taxon>Eukaryota</taxon>
        <taxon>Fungi</taxon>
        <taxon>Dikarya</taxon>
        <taxon>Basidiomycota</taxon>
        <taxon>Ustilaginomycotina</taxon>
        <taxon>Exobasidiomycetes</taxon>
        <taxon>Microstromatales</taxon>
        <taxon>Microstromatales incertae sedis</taxon>
        <taxon>Pseudomicrostroma</taxon>
    </lineage>
</organism>
<proteinExistence type="predicted"/>
<reference evidence="2 3" key="1">
    <citation type="journal article" date="2018" name="Mol. Biol. Evol.">
        <title>Broad Genomic Sampling Reveals a Smut Pathogenic Ancestry of the Fungal Clade Ustilaginomycotina.</title>
        <authorList>
            <person name="Kijpornyongpan T."/>
            <person name="Mondo S.J."/>
            <person name="Barry K."/>
            <person name="Sandor L."/>
            <person name="Lee J."/>
            <person name="Lipzen A."/>
            <person name="Pangilinan J."/>
            <person name="LaButti K."/>
            <person name="Hainaut M."/>
            <person name="Henrissat B."/>
            <person name="Grigoriev I.V."/>
            <person name="Spatafora J.W."/>
            <person name="Aime M.C."/>
        </authorList>
    </citation>
    <scope>NUCLEOTIDE SEQUENCE [LARGE SCALE GENOMIC DNA]</scope>
    <source>
        <strain evidence="2 3">MCA 4718</strain>
    </source>
</reference>
<dbReference type="AlphaFoldDB" id="A0A316U3H4"/>
<evidence type="ECO:0000256" key="1">
    <source>
        <dbReference type="SAM" id="MobiDB-lite"/>
    </source>
</evidence>
<sequence>MSHSTSPKADTSLPNPRVSSLVYRCSSHQRESSSNSPPQPLAQNTIITSRFTALNGVEDDYCWITDTGLPEGVHVVPHAESDCTRLILWLQTMEIVPRTIQSRTTWKVSHENQLPLAHSIYRHLTTTDGERRRALLRPTRGDLVLLVRVLEEGLQREEEREHSTSAWRPHWGDIVEAGWPRKESFGTFSLPSHEYQLDIFDLKRRTILTYKGSAEPQAATRVTGDERYPITLKHPLDSIRAPLNVLSVVAVAVSQMRYISRAPGRIYRADFMDDLDIMSYIINLLGCPTPTYFRRLQRPSVLPPLPDSASPASSERIREWPSRARTRSSAAAPGVPQFSSSTPEGYKENLDPALYGMERVQIVEQEASVSTEAGHDDSERDGGPGSPKSRGTEAEGEEGRSNGGHYSHSTSDLSSISMHTSSELQDAKDAMTVSSVEEPPPEELRSSVEAGDCYEPRPLSVAHWHEESRALDDRQDELFESAASALAQRLQACSSHVASATVASATTPLFDFLVSTEPLDITPMLQSIDERREELLEQWEDGLKWMET</sequence>
<gene>
    <name evidence="2" type="ORF">BCV69DRAFT_300663</name>
</gene>
<feature type="compositionally biased region" description="Polar residues" evidence="1">
    <location>
        <begin position="407"/>
        <end position="424"/>
    </location>
</feature>
<protein>
    <submittedName>
        <fullName evidence="2">Uncharacterized protein</fullName>
    </submittedName>
</protein>
<evidence type="ECO:0000313" key="3">
    <source>
        <dbReference type="Proteomes" id="UP000245942"/>
    </source>
</evidence>
<feature type="compositionally biased region" description="Basic and acidic residues" evidence="1">
    <location>
        <begin position="373"/>
        <end position="382"/>
    </location>
</feature>
<feature type="compositionally biased region" description="Basic and acidic residues" evidence="1">
    <location>
        <begin position="390"/>
        <end position="400"/>
    </location>
</feature>
<dbReference type="Proteomes" id="UP000245942">
    <property type="component" value="Unassembled WGS sequence"/>
</dbReference>
<name>A0A316U3H4_9BASI</name>